<evidence type="ECO:0000313" key="2">
    <source>
        <dbReference type="EMBL" id="EDV36955.1"/>
    </source>
</evidence>
<feature type="compositionally biased region" description="Polar residues" evidence="1">
    <location>
        <begin position="1288"/>
        <end position="1300"/>
    </location>
</feature>
<evidence type="ECO:0000256" key="1">
    <source>
        <dbReference type="SAM" id="MobiDB-lite"/>
    </source>
</evidence>
<reference evidence="2 3" key="1">
    <citation type="journal article" date="2007" name="Nature">
        <title>Evolution of genes and genomes on the Drosophila phylogeny.</title>
        <authorList>
            <consortium name="Drosophila 12 Genomes Consortium"/>
            <person name="Clark A.G."/>
            <person name="Eisen M.B."/>
            <person name="Smith D.R."/>
            <person name="Bergman C.M."/>
            <person name="Oliver B."/>
            <person name="Markow T.A."/>
            <person name="Kaufman T.C."/>
            <person name="Kellis M."/>
            <person name="Gelbart W."/>
            <person name="Iyer V.N."/>
            <person name="Pollard D.A."/>
            <person name="Sackton T.B."/>
            <person name="Larracuente A.M."/>
            <person name="Singh N.D."/>
            <person name="Abad J.P."/>
            <person name="Abt D.N."/>
            <person name="Adryan B."/>
            <person name="Aguade M."/>
            <person name="Akashi H."/>
            <person name="Anderson W.W."/>
            <person name="Aquadro C.F."/>
            <person name="Ardell D.H."/>
            <person name="Arguello R."/>
            <person name="Artieri C.G."/>
            <person name="Barbash D.A."/>
            <person name="Barker D."/>
            <person name="Barsanti P."/>
            <person name="Batterham P."/>
            <person name="Batzoglou S."/>
            <person name="Begun D."/>
            <person name="Bhutkar A."/>
            <person name="Blanco E."/>
            <person name="Bosak S.A."/>
            <person name="Bradley R.K."/>
            <person name="Brand A.D."/>
            <person name="Brent M.R."/>
            <person name="Brooks A.N."/>
            <person name="Brown R.H."/>
            <person name="Butlin R.K."/>
            <person name="Caggese C."/>
            <person name="Calvi B.R."/>
            <person name="Bernardo de Carvalho A."/>
            <person name="Caspi A."/>
            <person name="Castrezana S."/>
            <person name="Celniker S.E."/>
            <person name="Chang J.L."/>
            <person name="Chapple C."/>
            <person name="Chatterji S."/>
            <person name="Chinwalla A."/>
            <person name="Civetta A."/>
            <person name="Clifton S.W."/>
            <person name="Comeron J.M."/>
            <person name="Costello J.C."/>
            <person name="Coyne J.A."/>
            <person name="Daub J."/>
            <person name="David R.G."/>
            <person name="Delcher A.L."/>
            <person name="Delehaunty K."/>
            <person name="Do C.B."/>
            <person name="Ebling H."/>
            <person name="Edwards K."/>
            <person name="Eickbush T."/>
            <person name="Evans J.D."/>
            <person name="Filipski A."/>
            <person name="Findeiss S."/>
            <person name="Freyhult E."/>
            <person name="Fulton L."/>
            <person name="Fulton R."/>
            <person name="Garcia A.C."/>
            <person name="Gardiner A."/>
            <person name="Garfield D.A."/>
            <person name="Garvin B.E."/>
            <person name="Gibson G."/>
            <person name="Gilbert D."/>
            <person name="Gnerre S."/>
            <person name="Godfrey J."/>
            <person name="Good R."/>
            <person name="Gotea V."/>
            <person name="Gravely B."/>
            <person name="Greenberg A.J."/>
            <person name="Griffiths-Jones S."/>
            <person name="Gross S."/>
            <person name="Guigo R."/>
            <person name="Gustafson E.A."/>
            <person name="Haerty W."/>
            <person name="Hahn M.W."/>
            <person name="Halligan D.L."/>
            <person name="Halpern A.L."/>
            <person name="Halter G.M."/>
            <person name="Han M.V."/>
            <person name="Heger A."/>
            <person name="Hillier L."/>
            <person name="Hinrichs A.S."/>
            <person name="Holmes I."/>
            <person name="Hoskins R.A."/>
            <person name="Hubisz M.J."/>
            <person name="Hultmark D."/>
            <person name="Huntley M.A."/>
            <person name="Jaffe D.B."/>
            <person name="Jagadeeshan S."/>
            <person name="Jeck W.R."/>
            <person name="Johnson J."/>
            <person name="Jones C.D."/>
            <person name="Jordan W.C."/>
            <person name="Karpen G.H."/>
            <person name="Kataoka E."/>
            <person name="Keightley P.D."/>
            <person name="Kheradpour P."/>
            <person name="Kirkness E.F."/>
            <person name="Koerich L.B."/>
            <person name="Kristiansen K."/>
            <person name="Kudrna D."/>
            <person name="Kulathinal R.J."/>
            <person name="Kumar S."/>
            <person name="Kwok R."/>
            <person name="Lander E."/>
            <person name="Langley C.H."/>
            <person name="Lapoint R."/>
            <person name="Lazzaro B.P."/>
            <person name="Lee S.J."/>
            <person name="Levesque L."/>
            <person name="Li R."/>
            <person name="Lin C.F."/>
            <person name="Lin M.F."/>
            <person name="Lindblad-Toh K."/>
            <person name="Llopart A."/>
            <person name="Long M."/>
            <person name="Low L."/>
            <person name="Lozovsky E."/>
            <person name="Lu J."/>
            <person name="Luo M."/>
            <person name="Machado C.A."/>
            <person name="Makalowski W."/>
            <person name="Marzo M."/>
            <person name="Matsuda M."/>
            <person name="Matzkin L."/>
            <person name="McAllister B."/>
            <person name="McBride C.S."/>
            <person name="McKernan B."/>
            <person name="McKernan K."/>
            <person name="Mendez-Lago M."/>
            <person name="Minx P."/>
            <person name="Mollenhauer M.U."/>
            <person name="Montooth K."/>
            <person name="Mount S.M."/>
            <person name="Mu X."/>
            <person name="Myers E."/>
            <person name="Negre B."/>
            <person name="Newfeld S."/>
            <person name="Nielsen R."/>
            <person name="Noor M.A."/>
            <person name="O'Grady P."/>
            <person name="Pachter L."/>
            <person name="Papaceit M."/>
            <person name="Parisi M.J."/>
            <person name="Parisi M."/>
            <person name="Parts L."/>
            <person name="Pedersen J.S."/>
            <person name="Pesole G."/>
            <person name="Phillippy A.M."/>
            <person name="Ponting C.P."/>
            <person name="Pop M."/>
            <person name="Porcelli D."/>
            <person name="Powell J.R."/>
            <person name="Prohaska S."/>
            <person name="Pruitt K."/>
            <person name="Puig M."/>
            <person name="Quesneville H."/>
            <person name="Ram K.R."/>
            <person name="Rand D."/>
            <person name="Rasmussen M.D."/>
            <person name="Reed L.K."/>
            <person name="Reenan R."/>
            <person name="Reily A."/>
            <person name="Remington K.A."/>
            <person name="Rieger T.T."/>
            <person name="Ritchie M.G."/>
            <person name="Robin C."/>
            <person name="Rogers Y.H."/>
            <person name="Rohde C."/>
            <person name="Rozas J."/>
            <person name="Rubenfield M.J."/>
            <person name="Ruiz A."/>
            <person name="Russo S."/>
            <person name="Salzberg S.L."/>
            <person name="Sanchez-Gracia A."/>
            <person name="Saranga D.J."/>
            <person name="Sato H."/>
            <person name="Schaeffer S.W."/>
            <person name="Schatz M.C."/>
            <person name="Schlenke T."/>
            <person name="Schwartz R."/>
            <person name="Segarra C."/>
            <person name="Singh R.S."/>
            <person name="Sirot L."/>
            <person name="Sirota M."/>
            <person name="Sisneros N.B."/>
            <person name="Smith C.D."/>
            <person name="Smith T.F."/>
            <person name="Spieth J."/>
            <person name="Stage D.E."/>
            <person name="Stark A."/>
            <person name="Stephan W."/>
            <person name="Strausberg R.L."/>
            <person name="Strempel S."/>
            <person name="Sturgill D."/>
            <person name="Sutton G."/>
            <person name="Sutton G.G."/>
            <person name="Tao W."/>
            <person name="Teichmann S."/>
            <person name="Tobari Y.N."/>
            <person name="Tomimura Y."/>
            <person name="Tsolas J.M."/>
            <person name="Valente V.L."/>
            <person name="Venter E."/>
            <person name="Venter J.C."/>
            <person name="Vicario S."/>
            <person name="Vieira F.G."/>
            <person name="Vilella A.J."/>
            <person name="Villasante A."/>
            <person name="Walenz B."/>
            <person name="Wang J."/>
            <person name="Wasserman M."/>
            <person name="Watts T."/>
            <person name="Wilson D."/>
            <person name="Wilson R.K."/>
            <person name="Wing R.A."/>
            <person name="Wolfner M.F."/>
            <person name="Wong A."/>
            <person name="Wong G.K."/>
            <person name="Wu C.I."/>
            <person name="Wu G."/>
            <person name="Yamamoto D."/>
            <person name="Yang H.P."/>
            <person name="Yang S.P."/>
            <person name="Yorke J.A."/>
            <person name="Yoshida K."/>
            <person name="Zdobnov E."/>
            <person name="Zhang P."/>
            <person name="Zhang Y."/>
            <person name="Zimin A.V."/>
            <person name="Baldwin J."/>
            <person name="Abdouelleil A."/>
            <person name="Abdulkadir J."/>
            <person name="Abebe A."/>
            <person name="Abera B."/>
            <person name="Abreu J."/>
            <person name="Acer S.C."/>
            <person name="Aftuck L."/>
            <person name="Alexander A."/>
            <person name="An P."/>
            <person name="Anderson E."/>
            <person name="Anderson S."/>
            <person name="Arachi H."/>
            <person name="Azer M."/>
            <person name="Bachantsang P."/>
            <person name="Barry A."/>
            <person name="Bayul T."/>
            <person name="Berlin A."/>
            <person name="Bessette D."/>
            <person name="Bloom T."/>
            <person name="Blye J."/>
            <person name="Boguslavskiy L."/>
            <person name="Bonnet C."/>
            <person name="Boukhgalter B."/>
            <person name="Bourzgui I."/>
            <person name="Brown A."/>
            <person name="Cahill P."/>
            <person name="Channer S."/>
            <person name="Cheshatsang Y."/>
            <person name="Chuda L."/>
            <person name="Citroen M."/>
            <person name="Collymore A."/>
            <person name="Cooke P."/>
            <person name="Costello M."/>
            <person name="D'Aco K."/>
            <person name="Daza R."/>
            <person name="De Haan G."/>
            <person name="DeGray S."/>
            <person name="DeMaso C."/>
            <person name="Dhargay N."/>
            <person name="Dooley K."/>
            <person name="Dooley E."/>
            <person name="Doricent M."/>
            <person name="Dorje P."/>
            <person name="Dorjee K."/>
            <person name="Dupes A."/>
            <person name="Elong R."/>
            <person name="Falk J."/>
            <person name="Farina A."/>
            <person name="Faro S."/>
            <person name="Ferguson D."/>
            <person name="Fisher S."/>
            <person name="Foley C.D."/>
            <person name="Franke A."/>
            <person name="Friedrich D."/>
            <person name="Gadbois L."/>
            <person name="Gearin G."/>
            <person name="Gearin C.R."/>
            <person name="Giannoukos G."/>
            <person name="Goode T."/>
            <person name="Graham J."/>
            <person name="Grandbois E."/>
            <person name="Grewal S."/>
            <person name="Gyaltsen K."/>
            <person name="Hafez N."/>
            <person name="Hagos B."/>
            <person name="Hall J."/>
            <person name="Henson C."/>
            <person name="Hollinger A."/>
            <person name="Honan T."/>
            <person name="Huard M.D."/>
            <person name="Hughes L."/>
            <person name="Hurhula B."/>
            <person name="Husby M.E."/>
            <person name="Kamat A."/>
            <person name="Kanga B."/>
            <person name="Kashin S."/>
            <person name="Khazanovich D."/>
            <person name="Kisner P."/>
            <person name="Lance K."/>
            <person name="Lara M."/>
            <person name="Lee W."/>
            <person name="Lennon N."/>
            <person name="Letendre F."/>
            <person name="LeVine R."/>
            <person name="Lipovsky A."/>
            <person name="Liu X."/>
            <person name="Liu J."/>
            <person name="Liu S."/>
            <person name="Lokyitsang T."/>
            <person name="Lokyitsang Y."/>
            <person name="Lubonja R."/>
            <person name="Lui A."/>
            <person name="MacDonald P."/>
            <person name="Magnisalis V."/>
            <person name="Maru K."/>
            <person name="Matthews C."/>
            <person name="McCusker W."/>
            <person name="McDonough S."/>
            <person name="Mehta T."/>
            <person name="Meldrim J."/>
            <person name="Meneus L."/>
            <person name="Mihai O."/>
            <person name="Mihalev A."/>
            <person name="Mihova T."/>
            <person name="Mittelman R."/>
            <person name="Mlenga V."/>
            <person name="Montmayeur A."/>
            <person name="Mulrain L."/>
            <person name="Navidi A."/>
            <person name="Naylor J."/>
            <person name="Negash T."/>
            <person name="Nguyen T."/>
            <person name="Nguyen N."/>
            <person name="Nicol R."/>
            <person name="Norbu C."/>
            <person name="Norbu N."/>
            <person name="Novod N."/>
            <person name="O'Neill B."/>
            <person name="Osman S."/>
            <person name="Markiewicz E."/>
            <person name="Oyono O.L."/>
            <person name="Patti C."/>
            <person name="Phunkhang P."/>
            <person name="Pierre F."/>
            <person name="Priest M."/>
            <person name="Raghuraman S."/>
            <person name="Rege F."/>
            <person name="Reyes R."/>
            <person name="Rise C."/>
            <person name="Rogov P."/>
            <person name="Ross K."/>
            <person name="Ryan E."/>
            <person name="Settipalli S."/>
            <person name="Shea T."/>
            <person name="Sherpa N."/>
            <person name="Shi L."/>
            <person name="Shih D."/>
            <person name="Sparrow T."/>
            <person name="Spaulding J."/>
            <person name="Stalker J."/>
            <person name="Stange-Thomann N."/>
            <person name="Stavropoulos S."/>
            <person name="Stone C."/>
            <person name="Strader C."/>
            <person name="Tesfaye S."/>
            <person name="Thomson T."/>
            <person name="Thoulutsang Y."/>
            <person name="Thoulutsang D."/>
            <person name="Topham K."/>
            <person name="Topping I."/>
            <person name="Tsamla T."/>
            <person name="Vassiliev H."/>
            <person name="Vo A."/>
            <person name="Wangchuk T."/>
            <person name="Wangdi T."/>
            <person name="Weiand M."/>
            <person name="Wilkinson J."/>
            <person name="Wilson A."/>
            <person name="Yadav S."/>
            <person name="Young G."/>
            <person name="Yu Q."/>
            <person name="Zembek L."/>
            <person name="Zhong D."/>
            <person name="Zimmer A."/>
            <person name="Zwirko Z."/>
            <person name="Jaffe D.B."/>
            <person name="Alvarez P."/>
            <person name="Brockman W."/>
            <person name="Butler J."/>
            <person name="Chin C."/>
            <person name="Gnerre S."/>
            <person name="Grabherr M."/>
            <person name="Kleber M."/>
            <person name="Mauceli E."/>
            <person name="MacCallum I."/>
        </authorList>
    </citation>
    <scope>NUCLEOTIDE SEQUENCE [LARGE SCALE GENOMIC DNA]</scope>
    <source>
        <strain evidence="3">Tucson 14024-0371.13</strain>
    </source>
</reference>
<gene>
    <name evidence="2" type="primary">Dana\GF13218</name>
    <name evidence="2" type="synonym">dana_GLEANR_13232</name>
    <name evidence="2" type="ORF">GF13218</name>
</gene>
<proteinExistence type="predicted"/>
<feature type="compositionally biased region" description="Polar residues" evidence="1">
    <location>
        <begin position="1328"/>
        <end position="1337"/>
    </location>
</feature>
<protein>
    <recommendedName>
        <fullName evidence="4">Protein three rows</fullName>
    </recommendedName>
</protein>
<dbReference type="Proteomes" id="UP000007801">
    <property type="component" value="Unassembled WGS sequence"/>
</dbReference>
<sequence>MSGDIANQLKGSRSDVESACKTIVAKFKEIASGVRGNADASYALRYELSVLRHICYAVKENLHQNADLYCDIMAIMLPHVEPSQEKPNLWEAHLTSLRYIHHGLCQEKSIAACQKLYNLIRSQSCRLQNDSDYKIYLDIHLTHFNGIHLQLQKQTLPLEATHHLCFSLEALGDLFAAMRQKKLTKNGPLLVQLNESMFGKRSRTFFKSLSYLPSESLTKMFDPLIKLLASNSSTYLSTQFAEFLSFALALFQIDMLNPQLSMHMALQSLRMCKEIFREDANVTYALQLVYYFLKIIYAREASQDFKRTYVDICRKFQTFFEQKGAAFAKEQWLTDLVIAIQRLQTLIHQSGSRSSSPFQRFWQQMEVEGGTEAYAAHFQLLHSCAAISVNVTRSSLGSNCSNESCKSQRRHCIMSFGMCALDAYINWQPTAEQKTDRSPHKPLLGIISYTMDVAKSLKCLGSTSVEVIRLVRQLIHVADKVSCAEQMALLLPLLEPLQQLRPIIADQELSILLRRLFKASCHCKDPQMASRLQACYIASLKNPVRLRSQISLHYHSQVKEGKEIQKCVYEWHESGPLPNPLTTAQKRQLYDTDLFAVLHNLRSPSLSHLRSLLRYRTNDYQLVLLARQMRNDGSVLKELQEMTARLRQKSSLTRMEQLSVGHANVGLLLDALEAQKTKISSKDVHENTMEEVLLRQNLSSINIEREHRVVKLASDSIAAFDRFFKRADEEPLGEEETSIDWEALVDDAVSAAMALSSMGYQQEAEDAWLLLLRIGSLLEDRFTYLRALTYFLSQNRVSPTLRLDLSKEVARAEDMLDDLWPQLQSGRFFKRQHTTVMLCLCHLASYYDRKDCQSTAQLLLLQVEQLREEFPERTGKSDIVLITLQTVRFRLSYHQRKPRNPRIPTPLRQLDTLLDNVRNFFTLSSLDAGSLQLVLAALVKESTECAANRLSERLAFSNFALQMFLQAGFALRSIEVFIAWLWTNLQMEYLDKAESKLRLVEHCLNIKPLARKQPPLESEKKEAPLVSLESNMMLMQLVEPIRKQQQFDMGSPRALNMRPNSPSFHMNLERYVNFKQAPSLLRQNSQLQCVYFVLGCLHARLCFLQRNDDQLDEFYAEADSFLAKNPELRTFLGSMLQVHQVYKVNFMRYKKKHQESLSVCQKGLQSRPSSMDVNYSYNFMAQLKAAQLELKPLKPQCQKSRRALVFNLSPEQKLRPVLAAGATNSAVKVKQSAKKAPKFRIFTELELRPPSTSSSGSSGSGNENTPPSDRIDLNACQAIEISDDDDSPTTQPLKPSQSQAKVREKTKTKAKTKVSQVIELDDSFEKGLTQSKGTAVRSTRARIRQPEEETPKAAAVLSSRRPRRKVAEQQPAESECVSTRRRHRN</sequence>
<name>B3MHW8_DROAN</name>
<evidence type="ECO:0000313" key="3">
    <source>
        <dbReference type="Proteomes" id="UP000007801"/>
    </source>
</evidence>
<dbReference type="HOGENOM" id="CLU_255337_0_0_1"/>
<keyword evidence="3" id="KW-1185">Reference proteome</keyword>
<dbReference type="OMA" id="LRMCKEL"/>
<dbReference type="STRING" id="7217.B3MHW8"/>
<dbReference type="eggNOG" id="ENOG502T8T7">
    <property type="taxonomic scope" value="Eukaryota"/>
</dbReference>
<feature type="compositionally biased region" description="Low complexity" evidence="1">
    <location>
        <begin position="1249"/>
        <end position="1268"/>
    </location>
</feature>
<dbReference type="KEGG" id="dan:6496061"/>
<evidence type="ECO:0008006" key="4">
    <source>
        <dbReference type="Google" id="ProtNLM"/>
    </source>
</evidence>
<dbReference type="FunCoup" id="B3MHW8">
    <property type="interactions" value="2"/>
</dbReference>
<dbReference type="InParanoid" id="B3MHW8"/>
<dbReference type="PhylomeDB" id="B3MHW8"/>
<dbReference type="GeneID" id="6496061"/>
<feature type="region of interest" description="Disordered" evidence="1">
    <location>
        <begin position="1245"/>
        <end position="1385"/>
    </location>
</feature>
<accession>B3MHW8</accession>
<dbReference type="EMBL" id="CH902619">
    <property type="protein sequence ID" value="EDV36955.1"/>
    <property type="molecule type" value="Genomic_DNA"/>
</dbReference>
<organism evidence="2 3">
    <name type="scientific">Drosophila ananassae</name>
    <name type="common">Fruit fly</name>
    <dbReference type="NCBI Taxonomy" id="7217"/>
    <lineage>
        <taxon>Eukaryota</taxon>
        <taxon>Metazoa</taxon>
        <taxon>Ecdysozoa</taxon>
        <taxon>Arthropoda</taxon>
        <taxon>Hexapoda</taxon>
        <taxon>Insecta</taxon>
        <taxon>Pterygota</taxon>
        <taxon>Neoptera</taxon>
        <taxon>Endopterygota</taxon>
        <taxon>Diptera</taxon>
        <taxon>Brachycera</taxon>
        <taxon>Muscomorpha</taxon>
        <taxon>Ephydroidea</taxon>
        <taxon>Drosophilidae</taxon>
        <taxon>Drosophila</taxon>
        <taxon>Sophophora</taxon>
    </lineage>
</organism>
<dbReference type="OrthoDB" id="7735752at2759"/>